<evidence type="ECO:0000256" key="1">
    <source>
        <dbReference type="ARBA" id="ARBA00022741"/>
    </source>
</evidence>
<feature type="domain" description="Helicase C-terminal" evidence="9">
    <location>
        <begin position="218"/>
        <end position="371"/>
    </location>
</feature>
<accession>M7NJ61</accession>
<dbReference type="InterPro" id="IPR014014">
    <property type="entry name" value="RNA_helicase_DEAD_Q_motif"/>
</dbReference>
<evidence type="ECO:0000259" key="10">
    <source>
        <dbReference type="PROSITE" id="PS51195"/>
    </source>
</evidence>
<dbReference type="CDD" id="cd18787">
    <property type="entry name" value="SF2_C_DEAD"/>
    <property type="match status" value="1"/>
</dbReference>
<dbReference type="CDD" id="cd00268">
    <property type="entry name" value="DEADc"/>
    <property type="match status" value="1"/>
</dbReference>
<dbReference type="EMBL" id="AODQ01000089">
    <property type="protein sequence ID" value="EMR01795.1"/>
    <property type="molecule type" value="Genomic_DNA"/>
</dbReference>
<dbReference type="PROSITE" id="PS00039">
    <property type="entry name" value="DEAD_ATP_HELICASE"/>
    <property type="match status" value="1"/>
</dbReference>
<proteinExistence type="inferred from homology"/>
<dbReference type="InterPro" id="IPR014001">
    <property type="entry name" value="Helicase_ATP-bd"/>
</dbReference>
<dbReference type="SMART" id="SM00487">
    <property type="entry name" value="DEXDc"/>
    <property type="match status" value="1"/>
</dbReference>
<evidence type="ECO:0000313" key="11">
    <source>
        <dbReference type="EMBL" id="EMR01795.1"/>
    </source>
</evidence>
<dbReference type="InterPro" id="IPR027417">
    <property type="entry name" value="P-loop_NTPase"/>
</dbReference>
<dbReference type="GO" id="GO:0003724">
    <property type="term" value="F:RNA helicase activity"/>
    <property type="evidence" value="ECO:0007669"/>
    <property type="project" value="UniProtKB-EC"/>
</dbReference>
<evidence type="ECO:0000259" key="9">
    <source>
        <dbReference type="PROSITE" id="PS51194"/>
    </source>
</evidence>
<dbReference type="SUPFAM" id="SSF52540">
    <property type="entry name" value="P-loop containing nucleoside triphosphate hydrolases"/>
    <property type="match status" value="1"/>
</dbReference>
<dbReference type="Pfam" id="PF00270">
    <property type="entry name" value="DEAD"/>
    <property type="match status" value="1"/>
</dbReference>
<dbReference type="PROSITE" id="PS51194">
    <property type="entry name" value="HELICASE_CTER"/>
    <property type="match status" value="1"/>
</dbReference>
<organism evidence="11 12">
    <name type="scientific">Cesiribacter andamanensis AMV16</name>
    <dbReference type="NCBI Taxonomy" id="1279009"/>
    <lineage>
        <taxon>Bacteria</taxon>
        <taxon>Pseudomonadati</taxon>
        <taxon>Bacteroidota</taxon>
        <taxon>Cytophagia</taxon>
        <taxon>Cytophagales</taxon>
        <taxon>Cesiribacteraceae</taxon>
        <taxon>Cesiribacter</taxon>
    </lineage>
</organism>
<dbReference type="InterPro" id="IPR050079">
    <property type="entry name" value="DEAD_box_RNA_helicase"/>
</dbReference>
<reference evidence="11 12" key="1">
    <citation type="journal article" date="2013" name="Genome Announc.">
        <title>Draft Genome Sequence of Cesiribacter andamanensis Strain AMV16T, Isolated from a Soil Sample from a Mud Volcano in the Andaman Islands, India.</title>
        <authorList>
            <person name="Shivaji S."/>
            <person name="Ara S."/>
            <person name="Begum Z."/>
            <person name="Srinivas T.N."/>
            <person name="Singh A."/>
            <person name="Kumar Pinnaka A."/>
        </authorList>
    </citation>
    <scope>NUCLEOTIDE SEQUENCE [LARGE SCALE GENOMIC DNA]</scope>
    <source>
        <strain evidence="11 12">AMV16</strain>
    </source>
</reference>
<feature type="short sequence motif" description="Q motif" evidence="6">
    <location>
        <begin position="3"/>
        <end position="31"/>
    </location>
</feature>
<feature type="domain" description="DEAD-box RNA helicase Q" evidence="10">
    <location>
        <begin position="3"/>
        <end position="31"/>
    </location>
</feature>
<dbReference type="RefSeq" id="WP_009196445.1">
    <property type="nucleotide sequence ID" value="NZ_AODQ01000089.1"/>
</dbReference>
<keyword evidence="1 7" id="KW-0547">Nucleotide-binding</keyword>
<dbReference type="Pfam" id="PF00271">
    <property type="entry name" value="Helicase_C"/>
    <property type="match status" value="1"/>
</dbReference>
<dbReference type="SMART" id="SM00490">
    <property type="entry name" value="HELICc"/>
    <property type="match status" value="1"/>
</dbReference>
<dbReference type="PROSITE" id="PS51195">
    <property type="entry name" value="Q_MOTIF"/>
    <property type="match status" value="1"/>
</dbReference>
<evidence type="ECO:0000256" key="6">
    <source>
        <dbReference type="PROSITE-ProRule" id="PRU00552"/>
    </source>
</evidence>
<dbReference type="Gene3D" id="3.40.50.300">
    <property type="entry name" value="P-loop containing nucleotide triphosphate hydrolases"/>
    <property type="match status" value="2"/>
</dbReference>
<gene>
    <name evidence="11" type="primary">cshA_2</name>
    <name evidence="11" type="ORF">ADICEAN_03059</name>
</gene>
<evidence type="ECO:0000259" key="8">
    <source>
        <dbReference type="PROSITE" id="PS51192"/>
    </source>
</evidence>
<evidence type="ECO:0000256" key="2">
    <source>
        <dbReference type="ARBA" id="ARBA00022801"/>
    </source>
</evidence>
<dbReference type="PANTHER" id="PTHR47959">
    <property type="entry name" value="ATP-DEPENDENT RNA HELICASE RHLE-RELATED"/>
    <property type="match status" value="1"/>
</dbReference>
<dbReference type="GO" id="GO:0005829">
    <property type="term" value="C:cytosol"/>
    <property type="evidence" value="ECO:0007669"/>
    <property type="project" value="TreeGrafter"/>
</dbReference>
<evidence type="ECO:0000256" key="3">
    <source>
        <dbReference type="ARBA" id="ARBA00022806"/>
    </source>
</evidence>
<feature type="domain" description="Helicase ATP-binding" evidence="8">
    <location>
        <begin position="35"/>
        <end position="206"/>
    </location>
</feature>
<evidence type="ECO:0000256" key="4">
    <source>
        <dbReference type="ARBA" id="ARBA00022840"/>
    </source>
</evidence>
<protein>
    <submittedName>
        <fullName evidence="11">DEAD-box ATP-dependent RNA helicase CshA</fullName>
        <ecNumber evidence="11">3.6.4.13</ecNumber>
    </submittedName>
</protein>
<dbReference type="Proteomes" id="UP000011910">
    <property type="component" value="Unassembled WGS sequence"/>
</dbReference>
<dbReference type="EC" id="3.6.4.13" evidence="11"/>
<evidence type="ECO:0000313" key="12">
    <source>
        <dbReference type="Proteomes" id="UP000011910"/>
    </source>
</evidence>
<dbReference type="GO" id="GO:0016787">
    <property type="term" value="F:hydrolase activity"/>
    <property type="evidence" value="ECO:0007669"/>
    <property type="project" value="UniProtKB-KW"/>
</dbReference>
<evidence type="ECO:0000256" key="7">
    <source>
        <dbReference type="RuleBase" id="RU000492"/>
    </source>
</evidence>
<dbReference type="InterPro" id="IPR000629">
    <property type="entry name" value="RNA-helicase_DEAD-box_CS"/>
</dbReference>
<keyword evidence="12" id="KW-1185">Reference proteome</keyword>
<dbReference type="GO" id="GO:0003676">
    <property type="term" value="F:nucleic acid binding"/>
    <property type="evidence" value="ECO:0007669"/>
    <property type="project" value="InterPro"/>
</dbReference>
<keyword evidence="3 7" id="KW-0347">Helicase</keyword>
<dbReference type="PROSITE" id="PS51192">
    <property type="entry name" value="HELICASE_ATP_BIND_1"/>
    <property type="match status" value="1"/>
</dbReference>
<dbReference type="GO" id="GO:0005524">
    <property type="term" value="F:ATP binding"/>
    <property type="evidence" value="ECO:0007669"/>
    <property type="project" value="UniProtKB-KW"/>
</dbReference>
<comment type="similarity">
    <text evidence="5 7">Belongs to the DEAD box helicase family.</text>
</comment>
<comment type="caution">
    <text evidence="11">The sequence shown here is derived from an EMBL/GenBank/DDBJ whole genome shotgun (WGS) entry which is preliminary data.</text>
</comment>
<keyword evidence="2 7" id="KW-0378">Hydrolase</keyword>
<dbReference type="PATRIC" id="fig|1279009.4.peg.3106"/>
<dbReference type="InterPro" id="IPR001650">
    <property type="entry name" value="Helicase_C-like"/>
</dbReference>
<keyword evidence="4 7" id="KW-0067">ATP-binding</keyword>
<dbReference type="PANTHER" id="PTHR47959:SF13">
    <property type="entry name" value="ATP-DEPENDENT RNA HELICASE RHLE"/>
    <property type="match status" value="1"/>
</dbReference>
<sequence length="371" mass="41902">MSRTFAQLGITDSFRKALEENGILDPTPIQQKAIPFLLEKGTDLIAQAQTGTGKTAAFGLPLLQKLDPANPKVQALVLAPTRELCQQIAKQLFRFTKYGPRLFSEAVYGGAAIGDQMKALQRPTHIVVATPGRLIDLLEREAVDLSQVRTVVLDEADEMLSMGFKKELDQILAKTRGKRYTWLFSATMPPDIQAIIKKYMAPDAHRIQVDAQHQVNKDIDHRYIICEENEKLPVLLDFLRQQEDSRGLVFCKTKNGAQTLAKQLSARNYPSEALHGDLQQRERDRVMRAFRNRREFQTLIATDVAARGIHLDDMAYVVHYQLPDQLEYYTHRSGRTARAGKKGYSVALVTPRELADIKALEKALDIKIRPL</sequence>
<dbReference type="InterPro" id="IPR011545">
    <property type="entry name" value="DEAD/DEAH_box_helicase_dom"/>
</dbReference>
<dbReference type="OrthoDB" id="9785240at2"/>
<name>M7NJ61_9BACT</name>
<evidence type="ECO:0000256" key="5">
    <source>
        <dbReference type="ARBA" id="ARBA00038437"/>
    </source>
</evidence>
<dbReference type="AlphaFoldDB" id="M7NJ61"/>
<dbReference type="STRING" id="1279009.ADICEAN_03059"/>
<dbReference type="InterPro" id="IPR044742">
    <property type="entry name" value="DEAD/DEAH_RhlB"/>
</dbReference>
<dbReference type="eggNOG" id="COG0513">
    <property type="taxonomic scope" value="Bacteria"/>
</dbReference>